<dbReference type="Proteomes" id="UP000775547">
    <property type="component" value="Unassembled WGS sequence"/>
</dbReference>
<proteinExistence type="predicted"/>
<evidence type="ECO:0000313" key="3">
    <source>
        <dbReference type="Proteomes" id="UP000775547"/>
    </source>
</evidence>
<keyword evidence="3" id="KW-1185">Reference proteome</keyword>
<dbReference type="AlphaFoldDB" id="A0A9P7GFY8"/>
<dbReference type="EMBL" id="JABCKV010000019">
    <property type="protein sequence ID" value="KAG5646630.1"/>
    <property type="molecule type" value="Genomic_DNA"/>
</dbReference>
<accession>A0A9P7GFY8</accession>
<feature type="compositionally biased region" description="Acidic residues" evidence="1">
    <location>
        <begin position="70"/>
        <end position="81"/>
    </location>
</feature>
<protein>
    <submittedName>
        <fullName evidence="2">Uncharacterized protein</fullName>
    </submittedName>
</protein>
<gene>
    <name evidence="2" type="ORF">DXG03_002934</name>
</gene>
<name>A0A9P7GFY8_9AGAR</name>
<sequence length="89" mass="9422">MRDIHARGIFMQPPSIMTDVATVRAGLAAPTIAPGSANNSEAAHPDTARAYGVSRFRELNNSHLSAPSDFPEDVATEDATDEMAPSPET</sequence>
<evidence type="ECO:0000313" key="2">
    <source>
        <dbReference type="EMBL" id="KAG5646630.1"/>
    </source>
</evidence>
<feature type="region of interest" description="Disordered" evidence="1">
    <location>
        <begin position="62"/>
        <end position="89"/>
    </location>
</feature>
<comment type="caution">
    <text evidence="2">The sequence shown here is derived from an EMBL/GenBank/DDBJ whole genome shotgun (WGS) entry which is preliminary data.</text>
</comment>
<reference evidence="2" key="2">
    <citation type="submission" date="2021-10" db="EMBL/GenBank/DDBJ databases">
        <title>Phylogenomics reveals ancestral predisposition of the termite-cultivated fungus Termitomyces towards a domesticated lifestyle.</title>
        <authorList>
            <person name="Auxier B."/>
            <person name="Grum-Grzhimaylo A."/>
            <person name="Cardenas M.E."/>
            <person name="Lodge J.D."/>
            <person name="Laessoe T."/>
            <person name="Pedersen O."/>
            <person name="Smith M.E."/>
            <person name="Kuyper T.W."/>
            <person name="Franco-Molano E.A."/>
            <person name="Baroni T.J."/>
            <person name="Aanen D.K."/>
        </authorList>
    </citation>
    <scope>NUCLEOTIDE SEQUENCE</scope>
    <source>
        <strain evidence="2">AP01</strain>
        <tissue evidence="2">Mycelium</tissue>
    </source>
</reference>
<evidence type="ECO:0000256" key="1">
    <source>
        <dbReference type="SAM" id="MobiDB-lite"/>
    </source>
</evidence>
<organism evidence="2 3">
    <name type="scientific">Asterophora parasitica</name>
    <dbReference type="NCBI Taxonomy" id="117018"/>
    <lineage>
        <taxon>Eukaryota</taxon>
        <taxon>Fungi</taxon>
        <taxon>Dikarya</taxon>
        <taxon>Basidiomycota</taxon>
        <taxon>Agaricomycotina</taxon>
        <taxon>Agaricomycetes</taxon>
        <taxon>Agaricomycetidae</taxon>
        <taxon>Agaricales</taxon>
        <taxon>Tricholomatineae</taxon>
        <taxon>Lyophyllaceae</taxon>
        <taxon>Asterophora</taxon>
    </lineage>
</organism>
<reference evidence="2" key="1">
    <citation type="submission" date="2020-07" db="EMBL/GenBank/DDBJ databases">
        <authorList>
            <person name="Nieuwenhuis M."/>
            <person name="Van De Peppel L.J.J."/>
        </authorList>
    </citation>
    <scope>NUCLEOTIDE SEQUENCE</scope>
    <source>
        <strain evidence="2">AP01</strain>
        <tissue evidence="2">Mycelium</tissue>
    </source>
</reference>